<organism evidence="1 2">
    <name type="scientific">Lachnellula subtilissima</name>
    <dbReference type="NCBI Taxonomy" id="602034"/>
    <lineage>
        <taxon>Eukaryota</taxon>
        <taxon>Fungi</taxon>
        <taxon>Dikarya</taxon>
        <taxon>Ascomycota</taxon>
        <taxon>Pezizomycotina</taxon>
        <taxon>Leotiomycetes</taxon>
        <taxon>Helotiales</taxon>
        <taxon>Lachnaceae</taxon>
        <taxon>Lachnellula</taxon>
    </lineage>
</organism>
<evidence type="ECO:0000313" key="1">
    <source>
        <dbReference type="EMBL" id="TVY40987.1"/>
    </source>
</evidence>
<proteinExistence type="predicted"/>
<protein>
    <submittedName>
        <fullName evidence="1">Uncharacterized protein</fullName>
    </submittedName>
</protein>
<dbReference type="Proteomes" id="UP000462212">
    <property type="component" value="Unassembled WGS sequence"/>
</dbReference>
<reference evidence="1 2" key="1">
    <citation type="submission" date="2018-05" db="EMBL/GenBank/DDBJ databases">
        <title>Genome sequencing and assembly of the regulated plant pathogen Lachnellula willkommii and related sister species for the development of diagnostic species identification markers.</title>
        <authorList>
            <person name="Giroux E."/>
            <person name="Bilodeau G."/>
        </authorList>
    </citation>
    <scope>NUCLEOTIDE SEQUENCE [LARGE SCALE GENOMIC DNA]</scope>
    <source>
        <strain evidence="1 2">CBS 197.66</strain>
    </source>
</reference>
<dbReference type="AlphaFoldDB" id="A0A8H8RUJ4"/>
<dbReference type="PANTHER" id="PTHR35043">
    <property type="entry name" value="TRANSCRIPTION FACTOR DOMAIN-CONTAINING PROTEIN"/>
    <property type="match status" value="1"/>
</dbReference>
<dbReference type="EMBL" id="QGMJ01000155">
    <property type="protein sequence ID" value="TVY40987.1"/>
    <property type="molecule type" value="Genomic_DNA"/>
</dbReference>
<keyword evidence="2" id="KW-1185">Reference proteome</keyword>
<comment type="caution">
    <text evidence="1">The sequence shown here is derived from an EMBL/GenBank/DDBJ whole genome shotgun (WGS) entry which is preliminary data.</text>
</comment>
<sequence>LNSITETGISGWTPSPNVRGTADIVFLCLLTIGFCCWTAVCPNVPALSDSPWLKFRDKFDLACIGLLGPEFLLGIAQFKNAKFLGWSLTHAFFADMGGFILQTLDLPLPIPLDAKELFYLVENNHVDYPNLSKEEINDKNKADEVAR</sequence>
<dbReference type="OrthoDB" id="9451547at2759"/>
<evidence type="ECO:0000313" key="2">
    <source>
        <dbReference type="Proteomes" id="UP000462212"/>
    </source>
</evidence>
<name>A0A8H8RUJ4_9HELO</name>
<feature type="non-terminal residue" evidence="1">
    <location>
        <position position="1"/>
    </location>
</feature>
<gene>
    <name evidence="1" type="ORF">LSUB1_G005680</name>
</gene>
<dbReference type="PANTHER" id="PTHR35043:SF8">
    <property type="entry name" value="DUF4220 DOMAIN-CONTAINING PROTEIN"/>
    <property type="match status" value="1"/>
</dbReference>
<accession>A0A8H8RUJ4</accession>